<evidence type="ECO:0000256" key="5">
    <source>
        <dbReference type="ARBA" id="ARBA00023136"/>
    </source>
</evidence>
<dbReference type="AlphaFoldDB" id="A0A5P1EA48"/>
<accession>A0A5P1EA48</accession>
<sequence length="273" mass="31022">MYTARSRLDEYQPLDLKEGRLIRGKMSEAAEHASMADRIQDKIHEYKGSSSSSDSEEEDSLVSRNAQRKRLFGRKQPVHAVFGGGKVADMIMWRNKQVSGGILAVVTVVWLLFECMDYHLLTFVCHAFMFVLAALFLWSNAASLVNRSPPKFPEVILREDQVLSIARSVRHEINEAFTTFRYIASGKDLKKFLMAVGGLWVVSVIGNWFSFLTLCYLVFLALCTLPALYEKYEDQVDDVGETVMVQVRKQHAVLDAKVLQKIPRGPFADKKQH</sequence>
<protein>
    <recommendedName>
        <fullName evidence="6">Reticulon-like protein</fullName>
    </recommendedName>
</protein>
<dbReference type="EMBL" id="CM007387">
    <property type="protein sequence ID" value="ONK62738.1"/>
    <property type="molecule type" value="Genomic_DNA"/>
</dbReference>
<organism evidence="8 9">
    <name type="scientific">Asparagus officinalis</name>
    <name type="common">Garden asparagus</name>
    <dbReference type="NCBI Taxonomy" id="4686"/>
    <lineage>
        <taxon>Eukaryota</taxon>
        <taxon>Viridiplantae</taxon>
        <taxon>Streptophyta</taxon>
        <taxon>Embryophyta</taxon>
        <taxon>Tracheophyta</taxon>
        <taxon>Spermatophyta</taxon>
        <taxon>Magnoliopsida</taxon>
        <taxon>Liliopsida</taxon>
        <taxon>Asparagales</taxon>
        <taxon>Asparagaceae</taxon>
        <taxon>Asparagoideae</taxon>
        <taxon>Asparagus</taxon>
    </lineage>
</organism>
<dbReference type="InterPro" id="IPR003388">
    <property type="entry name" value="Reticulon"/>
</dbReference>
<evidence type="ECO:0000259" key="7">
    <source>
        <dbReference type="PROSITE" id="PS50845"/>
    </source>
</evidence>
<dbReference type="Proteomes" id="UP000243459">
    <property type="component" value="Chromosome 7"/>
</dbReference>
<evidence type="ECO:0000313" key="9">
    <source>
        <dbReference type="Proteomes" id="UP000243459"/>
    </source>
</evidence>
<feature type="domain" description="Reticulon" evidence="7">
    <location>
        <begin position="87"/>
        <end position="273"/>
    </location>
</feature>
<gene>
    <name evidence="8" type="ORF">A4U43_C07F7610</name>
</gene>
<proteinExistence type="predicted"/>
<feature type="transmembrane region" description="Helical" evidence="6">
    <location>
        <begin position="192"/>
        <end position="222"/>
    </location>
</feature>
<evidence type="ECO:0000256" key="3">
    <source>
        <dbReference type="ARBA" id="ARBA00022824"/>
    </source>
</evidence>
<dbReference type="Gramene" id="ONK62738">
    <property type="protein sequence ID" value="ONK62738"/>
    <property type="gene ID" value="A4U43_C07F7610"/>
</dbReference>
<evidence type="ECO:0000256" key="1">
    <source>
        <dbReference type="ARBA" id="ARBA00004477"/>
    </source>
</evidence>
<evidence type="ECO:0000256" key="2">
    <source>
        <dbReference type="ARBA" id="ARBA00022692"/>
    </source>
</evidence>
<comment type="subcellular location">
    <subcellularLocation>
        <location evidence="1 6">Endoplasmic reticulum membrane</location>
        <topology evidence="1 6">Multi-pass membrane protein</topology>
    </subcellularLocation>
</comment>
<dbReference type="PANTHER" id="PTHR10994">
    <property type="entry name" value="RETICULON"/>
    <property type="match status" value="1"/>
</dbReference>
<dbReference type="PROSITE" id="PS50845">
    <property type="entry name" value="RETICULON"/>
    <property type="match status" value="1"/>
</dbReference>
<keyword evidence="5 6" id="KW-0472">Membrane</keyword>
<name>A0A5P1EA48_ASPOF</name>
<evidence type="ECO:0000256" key="4">
    <source>
        <dbReference type="ARBA" id="ARBA00022989"/>
    </source>
</evidence>
<dbReference type="OMA" id="MTEWIDE"/>
<dbReference type="PANTHER" id="PTHR10994:SF177">
    <property type="entry name" value="RETICULON-LIKE PROTEIN B15"/>
    <property type="match status" value="1"/>
</dbReference>
<feature type="transmembrane region" description="Helical" evidence="6">
    <location>
        <begin position="119"/>
        <end position="138"/>
    </location>
</feature>
<reference evidence="9" key="1">
    <citation type="journal article" date="2017" name="Nat. Commun.">
        <title>The asparagus genome sheds light on the origin and evolution of a young Y chromosome.</title>
        <authorList>
            <person name="Harkess A."/>
            <person name="Zhou J."/>
            <person name="Xu C."/>
            <person name="Bowers J.E."/>
            <person name="Van der Hulst R."/>
            <person name="Ayyampalayam S."/>
            <person name="Mercati F."/>
            <person name="Riccardi P."/>
            <person name="McKain M.R."/>
            <person name="Kakrana A."/>
            <person name="Tang H."/>
            <person name="Ray J."/>
            <person name="Groenendijk J."/>
            <person name="Arikit S."/>
            <person name="Mathioni S.M."/>
            <person name="Nakano M."/>
            <person name="Shan H."/>
            <person name="Telgmann-Rauber A."/>
            <person name="Kanno A."/>
            <person name="Yue Z."/>
            <person name="Chen H."/>
            <person name="Li W."/>
            <person name="Chen Y."/>
            <person name="Xu X."/>
            <person name="Zhang Y."/>
            <person name="Luo S."/>
            <person name="Chen H."/>
            <person name="Gao J."/>
            <person name="Mao Z."/>
            <person name="Pires J.C."/>
            <person name="Luo M."/>
            <person name="Kudrna D."/>
            <person name="Wing R.A."/>
            <person name="Meyers B.C."/>
            <person name="Yi K."/>
            <person name="Kong H."/>
            <person name="Lavrijsen P."/>
            <person name="Sunseri F."/>
            <person name="Falavigna A."/>
            <person name="Ye Y."/>
            <person name="Leebens-Mack J.H."/>
            <person name="Chen G."/>
        </authorList>
    </citation>
    <scope>NUCLEOTIDE SEQUENCE [LARGE SCALE GENOMIC DNA]</scope>
    <source>
        <strain evidence="9">cv. DH0086</strain>
    </source>
</reference>
<keyword evidence="3 6" id="KW-0256">Endoplasmic reticulum</keyword>
<keyword evidence="4 6" id="KW-1133">Transmembrane helix</keyword>
<dbReference type="Pfam" id="PF02453">
    <property type="entry name" value="Reticulon"/>
    <property type="match status" value="1"/>
</dbReference>
<dbReference type="GO" id="GO:0005789">
    <property type="term" value="C:endoplasmic reticulum membrane"/>
    <property type="evidence" value="ECO:0007669"/>
    <property type="project" value="UniProtKB-SubCell"/>
</dbReference>
<dbReference type="GO" id="GO:0009617">
    <property type="term" value="P:response to bacterium"/>
    <property type="evidence" value="ECO:0007669"/>
    <property type="project" value="InterPro"/>
</dbReference>
<keyword evidence="9" id="KW-1185">Reference proteome</keyword>
<keyword evidence="2 6" id="KW-0812">Transmembrane</keyword>
<dbReference type="InterPro" id="IPR045064">
    <property type="entry name" value="Reticulon-like"/>
</dbReference>
<evidence type="ECO:0000313" key="8">
    <source>
        <dbReference type="EMBL" id="ONK62738.1"/>
    </source>
</evidence>
<evidence type="ECO:0000256" key="6">
    <source>
        <dbReference type="RuleBase" id="RU363132"/>
    </source>
</evidence>
<feature type="transmembrane region" description="Helical" evidence="6">
    <location>
        <begin position="98"/>
        <end position="113"/>
    </location>
</feature>